<organism evidence="2 3">
    <name type="scientific">Endosaccharibacter trunci</name>
    <dbReference type="NCBI Taxonomy" id="2812733"/>
    <lineage>
        <taxon>Bacteria</taxon>
        <taxon>Pseudomonadati</taxon>
        <taxon>Pseudomonadota</taxon>
        <taxon>Alphaproteobacteria</taxon>
        <taxon>Acetobacterales</taxon>
        <taxon>Acetobacteraceae</taxon>
        <taxon>Endosaccharibacter</taxon>
    </lineage>
</organism>
<gene>
    <name evidence="2" type="ORF">NFI95_05185</name>
</gene>
<protein>
    <submittedName>
        <fullName evidence="2">Uncharacterized protein</fullName>
    </submittedName>
</protein>
<evidence type="ECO:0000313" key="3">
    <source>
        <dbReference type="Proteomes" id="UP001524587"/>
    </source>
</evidence>
<dbReference type="EMBL" id="JAMSKV010000003">
    <property type="protein sequence ID" value="MCQ8277837.1"/>
    <property type="molecule type" value="Genomic_DNA"/>
</dbReference>
<dbReference type="RefSeq" id="WP_422863298.1">
    <property type="nucleotide sequence ID" value="NZ_JAMSKV010000003.1"/>
</dbReference>
<comment type="caution">
    <text evidence="2">The sequence shown here is derived from an EMBL/GenBank/DDBJ whole genome shotgun (WGS) entry which is preliminary data.</text>
</comment>
<evidence type="ECO:0000256" key="1">
    <source>
        <dbReference type="SAM" id="MobiDB-lite"/>
    </source>
</evidence>
<feature type="region of interest" description="Disordered" evidence="1">
    <location>
        <begin position="28"/>
        <end position="61"/>
    </location>
</feature>
<keyword evidence="3" id="KW-1185">Reference proteome</keyword>
<name>A0ABT1W4P3_9PROT</name>
<dbReference type="Proteomes" id="UP001524587">
    <property type="component" value="Unassembled WGS sequence"/>
</dbReference>
<feature type="compositionally biased region" description="Polar residues" evidence="1">
    <location>
        <begin position="33"/>
        <end position="46"/>
    </location>
</feature>
<evidence type="ECO:0000313" key="2">
    <source>
        <dbReference type="EMBL" id="MCQ8277837.1"/>
    </source>
</evidence>
<proteinExistence type="predicted"/>
<accession>A0ABT1W4P3</accession>
<sequence>MQLLSLASRRTLVGAVLIGTSLALTGCAGGSDTPASNATSTPQQHSPLAEPPASMMTPHGY</sequence>
<reference evidence="2 3" key="1">
    <citation type="submission" date="2022-06" db="EMBL/GenBank/DDBJ databases">
        <title>Endosaccharibacter gen. nov., sp. nov., endophytic bacteria isolated from sugarcane.</title>
        <authorList>
            <person name="Pitiwittayakul N."/>
            <person name="Yukphan P."/>
            <person name="Charoenyingcharoen P."/>
            <person name="Tanasupawat S."/>
        </authorList>
    </citation>
    <scope>NUCLEOTIDE SEQUENCE [LARGE SCALE GENOMIC DNA]</scope>
    <source>
        <strain evidence="2 3">KSS8</strain>
    </source>
</reference>